<proteinExistence type="predicted"/>
<evidence type="ECO:0000313" key="4">
    <source>
        <dbReference type="Proteomes" id="UP001165065"/>
    </source>
</evidence>
<dbReference type="AlphaFoldDB" id="A0A9W7L5R6"/>
<organism evidence="3 4">
    <name type="scientific">Triparma columacea</name>
    <dbReference type="NCBI Taxonomy" id="722753"/>
    <lineage>
        <taxon>Eukaryota</taxon>
        <taxon>Sar</taxon>
        <taxon>Stramenopiles</taxon>
        <taxon>Ochrophyta</taxon>
        <taxon>Bolidophyceae</taxon>
        <taxon>Parmales</taxon>
        <taxon>Triparmaceae</taxon>
        <taxon>Triparma</taxon>
    </lineage>
</organism>
<evidence type="ECO:0000259" key="2">
    <source>
        <dbReference type="PROSITE" id="PS50020"/>
    </source>
</evidence>
<comment type="caution">
    <text evidence="3">The sequence shown here is derived from an EMBL/GenBank/DDBJ whole genome shotgun (WGS) entry which is preliminary data.</text>
</comment>
<keyword evidence="4" id="KW-1185">Reference proteome</keyword>
<dbReference type="Proteomes" id="UP001165065">
    <property type="component" value="Unassembled WGS sequence"/>
</dbReference>
<feature type="compositionally biased region" description="Pro residues" evidence="1">
    <location>
        <begin position="405"/>
        <end position="422"/>
    </location>
</feature>
<feature type="compositionally biased region" description="Polar residues" evidence="1">
    <location>
        <begin position="73"/>
        <end position="85"/>
    </location>
</feature>
<reference evidence="4" key="1">
    <citation type="journal article" date="2023" name="Commun. Biol.">
        <title>Genome analysis of Parmales, the sister group of diatoms, reveals the evolutionary specialization of diatoms from phago-mixotrophs to photoautotrophs.</title>
        <authorList>
            <person name="Ban H."/>
            <person name="Sato S."/>
            <person name="Yoshikawa S."/>
            <person name="Yamada K."/>
            <person name="Nakamura Y."/>
            <person name="Ichinomiya M."/>
            <person name="Sato N."/>
            <person name="Blanc-Mathieu R."/>
            <person name="Endo H."/>
            <person name="Kuwata A."/>
            <person name="Ogata H."/>
        </authorList>
    </citation>
    <scope>NUCLEOTIDE SEQUENCE [LARGE SCALE GENOMIC DNA]</scope>
</reference>
<feature type="domain" description="WW" evidence="2">
    <location>
        <begin position="426"/>
        <end position="460"/>
    </location>
</feature>
<dbReference type="PROSITE" id="PS50020">
    <property type="entry name" value="WW_DOMAIN_2"/>
    <property type="match status" value="1"/>
</dbReference>
<evidence type="ECO:0000256" key="1">
    <source>
        <dbReference type="SAM" id="MobiDB-lite"/>
    </source>
</evidence>
<feature type="region of interest" description="Disordered" evidence="1">
    <location>
        <begin position="67"/>
        <end position="99"/>
    </location>
</feature>
<dbReference type="InterPro" id="IPR001202">
    <property type="entry name" value="WW_dom"/>
</dbReference>
<gene>
    <name evidence="3" type="ORF">TrCOL_g13840</name>
</gene>
<protein>
    <recommendedName>
        <fullName evidence="2">WW domain-containing protein</fullName>
    </recommendedName>
</protein>
<sequence>MEQHIDLSLAQEMGYYSSSDITLKLSDAALSPTSAQRLKKAKAKSGRQGPVQSPPMKCFSAFHFDGQEDSENVPKQPSVQASNVTKDSRQEEVAQVKAPPMPRKLFAPLRDFKKLQDTVNHMKKYHKLWVKRDAVARKHSAKVLQRYIRGFLARDFLLSKSSLPSSSAILKAWAYRRRNPQAFNMSPLVQAPPPPPAPTPALPTAPTPVPAPTLALPTAPTPVPAPTLALPTAPTPVPASAPAYAPDTTKAAILTKKKKHSSVYFDTTDDGEVSLPNRKHLQSVYYDSSNVQEEEEQEQDPTIVTLSQHEYNSLRAEVRAATEIAAVAKFHSQRLEKDLKMQQDKFASLEEVVHLLLKEVAHLGHEDKKSMSKSLRKHRAGNISMDELDVESTPLPPAKSTSKSPTPPPPQSPHPGPLPPTPKHLRKDEATWHETLDEKTGLIYYFNEVTQETSWLPPENAKIVEMDALEVSGALSPTLSSPTSPSSDTIASEANSPSPSNVDPLTSSTRPSPPKRI</sequence>
<accession>A0A9W7L5R6</accession>
<evidence type="ECO:0000313" key="3">
    <source>
        <dbReference type="EMBL" id="GMI34261.1"/>
    </source>
</evidence>
<feature type="region of interest" description="Disordered" evidence="1">
    <location>
        <begin position="474"/>
        <end position="517"/>
    </location>
</feature>
<name>A0A9W7L5R6_9STRA</name>
<dbReference type="OrthoDB" id="79452at2759"/>
<dbReference type="PANTHER" id="PTHR45691">
    <property type="entry name" value="PROTEIN DIAPHANOUS"/>
    <property type="match status" value="1"/>
</dbReference>
<dbReference type="PROSITE" id="PS01159">
    <property type="entry name" value="WW_DOMAIN_1"/>
    <property type="match status" value="1"/>
</dbReference>
<dbReference type="Pfam" id="PF00397">
    <property type="entry name" value="WW"/>
    <property type="match status" value="1"/>
</dbReference>
<dbReference type="CDD" id="cd00201">
    <property type="entry name" value="WW"/>
    <property type="match status" value="1"/>
</dbReference>
<dbReference type="InterPro" id="IPR051412">
    <property type="entry name" value="Formin_Homology_Diaphanous_sf"/>
</dbReference>
<dbReference type="PANTHER" id="PTHR45691:SF6">
    <property type="entry name" value="PROTEIN DIAPHANOUS"/>
    <property type="match status" value="1"/>
</dbReference>
<dbReference type="EMBL" id="BRYA01000040">
    <property type="protein sequence ID" value="GMI34261.1"/>
    <property type="molecule type" value="Genomic_DNA"/>
</dbReference>
<dbReference type="SUPFAM" id="SSF51045">
    <property type="entry name" value="WW domain"/>
    <property type="match status" value="1"/>
</dbReference>
<feature type="region of interest" description="Disordered" evidence="1">
    <location>
        <begin position="365"/>
        <end position="425"/>
    </location>
</feature>
<dbReference type="InterPro" id="IPR036020">
    <property type="entry name" value="WW_dom_sf"/>
</dbReference>
<dbReference type="SMART" id="SM00456">
    <property type="entry name" value="WW"/>
    <property type="match status" value="1"/>
</dbReference>
<feature type="region of interest" description="Disordered" evidence="1">
    <location>
        <begin position="32"/>
        <end position="55"/>
    </location>
</feature>
<dbReference type="GO" id="GO:0030041">
    <property type="term" value="P:actin filament polymerization"/>
    <property type="evidence" value="ECO:0007669"/>
    <property type="project" value="TreeGrafter"/>
</dbReference>
<feature type="compositionally biased region" description="Polar residues" evidence="1">
    <location>
        <begin position="488"/>
        <end position="510"/>
    </location>
</feature>
<dbReference type="Gene3D" id="2.20.70.10">
    <property type="match status" value="1"/>
</dbReference>
<feature type="compositionally biased region" description="Low complexity" evidence="1">
    <location>
        <begin position="475"/>
        <end position="487"/>
    </location>
</feature>
<dbReference type="GO" id="GO:0005884">
    <property type="term" value="C:actin filament"/>
    <property type="evidence" value="ECO:0007669"/>
    <property type="project" value="TreeGrafter"/>
</dbReference>